<comment type="caution">
    <text evidence="2">The sequence shown here is derived from an EMBL/GenBank/DDBJ whole genome shotgun (WGS) entry which is preliminary data.</text>
</comment>
<proteinExistence type="predicted"/>
<reference evidence="2 3" key="1">
    <citation type="submission" date="2018-07" db="EMBL/GenBank/DDBJ databases">
        <title>Genomic Encyclopedia of Type Strains, Phase III (KMG-III): the genomes of soil and plant-associated and newly described type strains.</title>
        <authorList>
            <person name="Whitman W."/>
        </authorList>
    </citation>
    <scope>NUCLEOTIDE SEQUENCE [LARGE SCALE GENOMIC DNA]</scope>
    <source>
        <strain evidence="2 3">31-25a</strain>
    </source>
</reference>
<feature type="transmembrane region" description="Helical" evidence="1">
    <location>
        <begin position="86"/>
        <end position="106"/>
    </location>
</feature>
<feature type="transmembrane region" description="Helical" evidence="1">
    <location>
        <begin position="53"/>
        <end position="74"/>
    </location>
</feature>
<dbReference type="Proteomes" id="UP000253324">
    <property type="component" value="Unassembled WGS sequence"/>
</dbReference>
<gene>
    <name evidence="2" type="ORF">C7476_10513</name>
</gene>
<accession>A0A368YTI2</accession>
<evidence type="ECO:0000256" key="1">
    <source>
        <dbReference type="SAM" id="Phobius"/>
    </source>
</evidence>
<keyword evidence="1" id="KW-0812">Transmembrane</keyword>
<keyword evidence="1" id="KW-1133">Transmembrane helix</keyword>
<keyword evidence="1" id="KW-0472">Membrane</keyword>
<keyword evidence="3" id="KW-1185">Reference proteome</keyword>
<evidence type="ECO:0000313" key="3">
    <source>
        <dbReference type="Proteomes" id="UP000253324"/>
    </source>
</evidence>
<protein>
    <submittedName>
        <fullName evidence="2">Putative membrane protein</fullName>
    </submittedName>
</protein>
<feature type="transmembrane region" description="Helical" evidence="1">
    <location>
        <begin position="140"/>
        <end position="158"/>
    </location>
</feature>
<dbReference type="EMBL" id="QPJM01000005">
    <property type="protein sequence ID" value="RCW83520.1"/>
    <property type="molecule type" value="Genomic_DNA"/>
</dbReference>
<organism evidence="2 3">
    <name type="scientific">Phyllobacterium bourgognense</name>
    <dbReference type="NCBI Taxonomy" id="314236"/>
    <lineage>
        <taxon>Bacteria</taxon>
        <taxon>Pseudomonadati</taxon>
        <taxon>Pseudomonadota</taxon>
        <taxon>Alphaproteobacteria</taxon>
        <taxon>Hyphomicrobiales</taxon>
        <taxon>Phyllobacteriaceae</taxon>
        <taxon>Phyllobacterium</taxon>
    </lineage>
</organism>
<dbReference type="OrthoDB" id="428263at2"/>
<dbReference type="RefSeq" id="WP_114429930.1">
    <property type="nucleotide sequence ID" value="NZ_QPJM01000005.1"/>
</dbReference>
<dbReference type="InterPro" id="IPR013901">
    <property type="entry name" value="Anthrone_oxy"/>
</dbReference>
<evidence type="ECO:0000313" key="2">
    <source>
        <dbReference type="EMBL" id="RCW83520.1"/>
    </source>
</evidence>
<sequence>MIALIPLLTLIAALGSGLMAGLFFAFSSFIMIALAKLPPEQGIAAMNSINVTILNATFGLAFFGTALLCLGLGIASILRWGEPGSAWLLTGSLLYLAGVIVVTMAFNVPLNDALAAVSGTSPEGAALWTRYLAEWLPWNHLRTFTNIGALIAFILAYGRQVAAT</sequence>
<dbReference type="AlphaFoldDB" id="A0A368YTI2"/>
<dbReference type="Pfam" id="PF08592">
    <property type="entry name" value="Anthrone_oxy"/>
    <property type="match status" value="1"/>
</dbReference>
<feature type="transmembrane region" description="Helical" evidence="1">
    <location>
        <begin position="7"/>
        <end position="33"/>
    </location>
</feature>
<name>A0A368YTI2_9HYPH</name>